<evidence type="ECO:0000313" key="2">
    <source>
        <dbReference type="EMBL" id="MBM7839358.1"/>
    </source>
</evidence>
<feature type="transmembrane region" description="Helical" evidence="1">
    <location>
        <begin position="81"/>
        <end position="99"/>
    </location>
</feature>
<keyword evidence="1" id="KW-0812">Transmembrane</keyword>
<feature type="transmembrane region" description="Helical" evidence="1">
    <location>
        <begin position="27"/>
        <end position="45"/>
    </location>
</feature>
<reference evidence="2" key="1">
    <citation type="submission" date="2021-01" db="EMBL/GenBank/DDBJ databases">
        <title>Genomic Encyclopedia of Type Strains, Phase IV (KMG-IV): sequencing the most valuable type-strain genomes for metagenomic binning, comparative biology and taxonomic classification.</title>
        <authorList>
            <person name="Goeker M."/>
        </authorList>
    </citation>
    <scope>NUCLEOTIDE SEQUENCE</scope>
    <source>
        <strain evidence="2">DSM 21943</strain>
    </source>
</reference>
<feature type="transmembrane region" description="Helical" evidence="1">
    <location>
        <begin position="119"/>
        <end position="136"/>
    </location>
</feature>
<comment type="caution">
    <text evidence="2">The sequence shown here is derived from an EMBL/GenBank/DDBJ whole genome shotgun (WGS) entry which is preliminary data.</text>
</comment>
<gene>
    <name evidence="2" type="ORF">JOC54_002638</name>
</gene>
<protein>
    <submittedName>
        <fullName evidence="2">L-lactate permease</fullName>
    </submittedName>
</protein>
<keyword evidence="3" id="KW-1185">Reference proteome</keyword>
<dbReference type="RefSeq" id="WP_204466621.1">
    <property type="nucleotide sequence ID" value="NZ_JAFBCV010000008.1"/>
</dbReference>
<proteinExistence type="predicted"/>
<accession>A0ABS2SUZ9</accession>
<dbReference type="EMBL" id="JAFBCV010000008">
    <property type="protein sequence ID" value="MBM7839358.1"/>
    <property type="molecule type" value="Genomic_DNA"/>
</dbReference>
<feature type="transmembrane region" description="Helical" evidence="1">
    <location>
        <begin position="5"/>
        <end position="21"/>
    </location>
</feature>
<keyword evidence="1" id="KW-0472">Membrane</keyword>
<sequence>MGAIAIVAGIYIIISLFILAVDSTGDGLHLVFALFTGIGFIALFASCVKLLPKQEVDEAEDEQALQEVAVTKETKQRRIPAVEAFLYLFVTLLYGGWFLTSFLPESSRMEAYYISEMRIYLPIHALVTYAGVWVYFRSFRREEG</sequence>
<keyword evidence="1" id="KW-1133">Transmembrane helix</keyword>
<name>A0ABS2SUZ9_9BACI</name>
<evidence type="ECO:0000256" key="1">
    <source>
        <dbReference type="SAM" id="Phobius"/>
    </source>
</evidence>
<dbReference type="Proteomes" id="UP001179280">
    <property type="component" value="Unassembled WGS sequence"/>
</dbReference>
<organism evidence="2 3">
    <name type="scientific">Shouchella xiaoxiensis</name>
    <dbReference type="NCBI Taxonomy" id="766895"/>
    <lineage>
        <taxon>Bacteria</taxon>
        <taxon>Bacillati</taxon>
        <taxon>Bacillota</taxon>
        <taxon>Bacilli</taxon>
        <taxon>Bacillales</taxon>
        <taxon>Bacillaceae</taxon>
        <taxon>Shouchella</taxon>
    </lineage>
</organism>
<evidence type="ECO:0000313" key="3">
    <source>
        <dbReference type="Proteomes" id="UP001179280"/>
    </source>
</evidence>